<keyword evidence="4" id="KW-1185">Reference proteome</keyword>
<dbReference type="GO" id="GO:0070967">
    <property type="term" value="F:coenzyme F420 binding"/>
    <property type="evidence" value="ECO:0007669"/>
    <property type="project" value="TreeGrafter"/>
</dbReference>
<dbReference type="GO" id="GO:0005829">
    <property type="term" value="C:cytosol"/>
    <property type="evidence" value="ECO:0007669"/>
    <property type="project" value="TreeGrafter"/>
</dbReference>
<dbReference type="Gene3D" id="2.30.110.10">
    <property type="entry name" value="Electron Transport, Fmn-binding Protein, Chain A"/>
    <property type="match status" value="1"/>
</dbReference>
<evidence type="ECO:0000313" key="3">
    <source>
        <dbReference type="EMBL" id="MCD9874412.1"/>
    </source>
</evidence>
<dbReference type="GO" id="GO:0016627">
    <property type="term" value="F:oxidoreductase activity, acting on the CH-CH group of donors"/>
    <property type="evidence" value="ECO:0007669"/>
    <property type="project" value="TreeGrafter"/>
</dbReference>
<keyword evidence="1" id="KW-0560">Oxidoreductase</keyword>
<dbReference type="EMBL" id="JAJSBI010000005">
    <property type="protein sequence ID" value="MCD9874412.1"/>
    <property type="molecule type" value="Genomic_DNA"/>
</dbReference>
<reference evidence="3" key="1">
    <citation type="submission" date="2021-12" db="EMBL/GenBank/DDBJ databases">
        <authorList>
            <person name="Lee J.-H."/>
            <person name="Kim S.-B."/>
        </authorList>
    </citation>
    <scope>NUCLEOTIDE SEQUENCE</scope>
    <source>
        <strain evidence="3">NR30</strain>
    </source>
</reference>
<evidence type="ECO:0000313" key="4">
    <source>
        <dbReference type="Proteomes" id="UP001108029"/>
    </source>
</evidence>
<dbReference type="SUPFAM" id="SSF50475">
    <property type="entry name" value="FMN-binding split barrel"/>
    <property type="match status" value="1"/>
</dbReference>
<accession>A0A9Q3VMH1</accession>
<sequence>MALSREEREGFLAEPQVAALGVASGDGRGPLVVPIWYAYERGGLPWILTGASSRKMTLIRAAGRFSLMVQRTEPTTRYVSVEGPVAEVAEGSGTLHREMAGRYLSGAALDEFVAFAEAELADHVVVRMRPERWLSADLGAAG</sequence>
<dbReference type="PANTHER" id="PTHR35176:SF6">
    <property type="entry name" value="HEME OXYGENASE HI_0854-RELATED"/>
    <property type="match status" value="1"/>
</dbReference>
<name>A0A9Q3VMH1_9ACTN</name>
<feature type="domain" description="Pyridoxamine 5'-phosphate oxidase N-terminal" evidence="2">
    <location>
        <begin position="6"/>
        <end position="134"/>
    </location>
</feature>
<dbReference type="PANTHER" id="PTHR35176">
    <property type="entry name" value="HEME OXYGENASE HI_0854-RELATED"/>
    <property type="match status" value="1"/>
</dbReference>
<evidence type="ECO:0000259" key="2">
    <source>
        <dbReference type="Pfam" id="PF01243"/>
    </source>
</evidence>
<proteinExistence type="predicted"/>
<dbReference type="RefSeq" id="WP_232648482.1">
    <property type="nucleotide sequence ID" value="NZ_JAJSBI010000005.1"/>
</dbReference>
<dbReference type="Pfam" id="PF01243">
    <property type="entry name" value="PNPOx_N"/>
    <property type="match status" value="1"/>
</dbReference>
<dbReference type="InterPro" id="IPR052019">
    <property type="entry name" value="F420H2_bilvrd_red/Heme_oxyg"/>
</dbReference>
<organism evidence="3 4">
    <name type="scientific">Streptomyces guryensis</name>
    <dbReference type="NCBI Taxonomy" id="2886947"/>
    <lineage>
        <taxon>Bacteria</taxon>
        <taxon>Bacillati</taxon>
        <taxon>Actinomycetota</taxon>
        <taxon>Actinomycetes</taxon>
        <taxon>Kitasatosporales</taxon>
        <taxon>Streptomycetaceae</taxon>
        <taxon>Streptomyces</taxon>
    </lineage>
</organism>
<comment type="caution">
    <text evidence="3">The sequence shown here is derived from an EMBL/GenBank/DDBJ whole genome shotgun (WGS) entry which is preliminary data.</text>
</comment>
<dbReference type="InterPro" id="IPR011576">
    <property type="entry name" value="Pyridox_Oxase_N"/>
</dbReference>
<dbReference type="AlphaFoldDB" id="A0A9Q3VMH1"/>
<protein>
    <submittedName>
        <fullName evidence="3">Pyridoxamine 5'-phosphate oxidase family protein</fullName>
    </submittedName>
</protein>
<evidence type="ECO:0000256" key="1">
    <source>
        <dbReference type="ARBA" id="ARBA00023002"/>
    </source>
</evidence>
<dbReference type="InterPro" id="IPR012349">
    <property type="entry name" value="Split_barrel_FMN-bd"/>
</dbReference>
<gene>
    <name evidence="3" type="ORF">LJ657_12115</name>
</gene>
<dbReference type="Proteomes" id="UP001108029">
    <property type="component" value="Unassembled WGS sequence"/>
</dbReference>